<feature type="transmembrane region" description="Helical" evidence="6">
    <location>
        <begin position="122"/>
        <end position="141"/>
    </location>
</feature>
<feature type="domain" description="EamA" evidence="7">
    <location>
        <begin position="148"/>
        <end position="283"/>
    </location>
</feature>
<comment type="subcellular location">
    <subcellularLocation>
        <location evidence="1">Membrane</location>
        <topology evidence="1">Multi-pass membrane protein</topology>
    </subcellularLocation>
</comment>
<evidence type="ECO:0000256" key="6">
    <source>
        <dbReference type="SAM" id="Phobius"/>
    </source>
</evidence>
<dbReference type="RefSeq" id="WP_123105186.1">
    <property type="nucleotide sequence ID" value="NZ_CP127527.1"/>
</dbReference>
<dbReference type="SUPFAM" id="SSF103481">
    <property type="entry name" value="Multidrug resistance efflux transporter EmrE"/>
    <property type="match status" value="2"/>
</dbReference>
<keyword evidence="5 6" id="KW-0472">Membrane</keyword>
<evidence type="ECO:0000256" key="1">
    <source>
        <dbReference type="ARBA" id="ARBA00004141"/>
    </source>
</evidence>
<evidence type="ECO:0000259" key="7">
    <source>
        <dbReference type="Pfam" id="PF00892"/>
    </source>
</evidence>
<evidence type="ECO:0000313" key="8">
    <source>
        <dbReference type="EMBL" id="RNF59411.1"/>
    </source>
</evidence>
<dbReference type="OrthoDB" id="5430053at2"/>
<evidence type="ECO:0000256" key="4">
    <source>
        <dbReference type="ARBA" id="ARBA00022989"/>
    </source>
</evidence>
<dbReference type="InterPro" id="IPR050638">
    <property type="entry name" value="AA-Vitamin_Transporters"/>
</dbReference>
<comment type="caution">
    <text evidence="8">The sequence shown here is derived from an EMBL/GenBank/DDBJ whole genome shotgun (WGS) entry which is preliminary data.</text>
</comment>
<feature type="transmembrane region" description="Helical" evidence="6">
    <location>
        <begin position="270"/>
        <end position="287"/>
    </location>
</feature>
<accession>A0A3M8QUR0</accession>
<evidence type="ECO:0000256" key="2">
    <source>
        <dbReference type="ARBA" id="ARBA00007362"/>
    </source>
</evidence>
<evidence type="ECO:0000256" key="5">
    <source>
        <dbReference type="ARBA" id="ARBA00023136"/>
    </source>
</evidence>
<feature type="transmembrane region" description="Helical" evidence="6">
    <location>
        <begin position="98"/>
        <end position="115"/>
    </location>
</feature>
<protein>
    <submittedName>
        <fullName evidence="8">EamA family transporter</fullName>
    </submittedName>
</protein>
<dbReference type="AlphaFoldDB" id="A0A3M8QUR0"/>
<keyword evidence="3 6" id="KW-0812">Transmembrane</keyword>
<feature type="transmembrane region" description="Helical" evidence="6">
    <location>
        <begin position="147"/>
        <end position="165"/>
    </location>
</feature>
<comment type="similarity">
    <text evidence="2">Belongs to the EamA transporter family.</text>
</comment>
<evidence type="ECO:0000256" key="3">
    <source>
        <dbReference type="ARBA" id="ARBA00022692"/>
    </source>
</evidence>
<keyword evidence="4 6" id="KW-1133">Transmembrane helix</keyword>
<dbReference type="Pfam" id="PF00892">
    <property type="entry name" value="EamA"/>
    <property type="match status" value="2"/>
</dbReference>
<dbReference type="PANTHER" id="PTHR32322">
    <property type="entry name" value="INNER MEMBRANE TRANSPORTER"/>
    <property type="match status" value="1"/>
</dbReference>
<reference evidence="8" key="1">
    <citation type="submission" date="2018-10" db="EMBL/GenBank/DDBJ databases">
        <title>Acidithiobacillus sulfuriphilus sp. nov.: an extremely acidophilic sulfur-oxidizing chemolithotroph isolated from a neutral pH environment.</title>
        <authorList>
            <person name="Falagan C."/>
            <person name="Moya-Beltran A."/>
            <person name="Quatrini R."/>
            <person name="Johnson D.B."/>
        </authorList>
    </citation>
    <scope>NUCLEOTIDE SEQUENCE [LARGE SCALE GENOMIC DNA]</scope>
    <source>
        <strain evidence="8">CJ-2</strain>
    </source>
</reference>
<feature type="transmembrane region" description="Helical" evidence="6">
    <location>
        <begin position="210"/>
        <end position="233"/>
    </location>
</feature>
<feature type="transmembrane region" description="Helical" evidence="6">
    <location>
        <begin position="240"/>
        <end position="258"/>
    </location>
</feature>
<feature type="transmembrane region" description="Helical" evidence="6">
    <location>
        <begin position="68"/>
        <end position="86"/>
    </location>
</feature>
<feature type="transmembrane region" description="Helical" evidence="6">
    <location>
        <begin position="36"/>
        <end position="56"/>
    </location>
</feature>
<gene>
    <name evidence="8" type="ORF">EC580_11510</name>
</gene>
<proteinExistence type="inferred from homology"/>
<feature type="transmembrane region" description="Helical" evidence="6">
    <location>
        <begin position="177"/>
        <end position="198"/>
    </location>
</feature>
<name>A0A3M8QUR0_9PROT</name>
<dbReference type="PANTHER" id="PTHR32322:SF2">
    <property type="entry name" value="EAMA DOMAIN-CONTAINING PROTEIN"/>
    <property type="match status" value="1"/>
</dbReference>
<organism evidence="8">
    <name type="scientific">Acidithiobacillus sulfuriphilus</name>
    <dbReference type="NCBI Taxonomy" id="1867749"/>
    <lineage>
        <taxon>Bacteria</taxon>
        <taxon>Pseudomonadati</taxon>
        <taxon>Pseudomonadota</taxon>
        <taxon>Acidithiobacillia</taxon>
        <taxon>Acidithiobacillales</taxon>
        <taxon>Acidithiobacillaceae</taxon>
        <taxon>Acidithiobacillus</taxon>
    </lineage>
</organism>
<sequence length="300" mass="32841">MSKTPTLPMAALALLSLIWGYNWVVMKVALVDCPPLLFAALRVLVGVAVLFPLLILLKRPLAMPPWRFILPLGLLQTTGFVGFTLWALEYGGAGKTAILVYMMPIWLILFAWPVLNERVHGLQWPALALALLGLLCILEPWHYHGQLLGSLLALLAGMSWAASALWQKRHAPHRLDLLNVTTWQMAFGGLALTVLALLMDPLTIHWTPTFVGALIYNAVPGNALAWLLWTYALHKLPSGIAGMGTLAAPLIGVLAAWAQLGERPGDWEGIGMAAIFFALALVSWQHLRPREDLPLPAAQE</sequence>
<feature type="domain" description="EamA" evidence="7">
    <location>
        <begin position="11"/>
        <end position="138"/>
    </location>
</feature>
<dbReference type="InterPro" id="IPR037185">
    <property type="entry name" value="EmrE-like"/>
</dbReference>
<dbReference type="GO" id="GO:0016020">
    <property type="term" value="C:membrane"/>
    <property type="evidence" value="ECO:0007669"/>
    <property type="project" value="UniProtKB-SubCell"/>
</dbReference>
<dbReference type="EMBL" id="RIZI01000186">
    <property type="protein sequence ID" value="RNF59411.1"/>
    <property type="molecule type" value="Genomic_DNA"/>
</dbReference>
<dbReference type="InterPro" id="IPR000620">
    <property type="entry name" value="EamA_dom"/>
</dbReference>